<name>A0AAW5KV35_9FIRM</name>
<proteinExistence type="predicted"/>
<organism evidence="1 2">
    <name type="scientific">Ruminococcus bicirculans</name>
    <name type="common">ex Wegman et al. 2014</name>
    <dbReference type="NCBI Taxonomy" id="1160721"/>
    <lineage>
        <taxon>Bacteria</taxon>
        <taxon>Bacillati</taxon>
        <taxon>Bacillota</taxon>
        <taxon>Clostridia</taxon>
        <taxon>Eubacteriales</taxon>
        <taxon>Oscillospiraceae</taxon>
        <taxon>Ruminococcus</taxon>
    </lineage>
</organism>
<dbReference type="AlphaFoldDB" id="A0AAW5KV35"/>
<dbReference type="EMBL" id="JANGCN010000067">
    <property type="protein sequence ID" value="MCQ5154407.1"/>
    <property type="molecule type" value="Genomic_DNA"/>
</dbReference>
<dbReference type="Proteomes" id="UP001206236">
    <property type="component" value="Unassembled WGS sequence"/>
</dbReference>
<dbReference type="RefSeq" id="WP_256322653.1">
    <property type="nucleotide sequence ID" value="NZ_JANGCN010000067.1"/>
</dbReference>
<protein>
    <submittedName>
        <fullName evidence="1">Uncharacterized protein</fullName>
    </submittedName>
</protein>
<evidence type="ECO:0000313" key="1">
    <source>
        <dbReference type="EMBL" id="MCQ5154407.1"/>
    </source>
</evidence>
<reference evidence="1" key="1">
    <citation type="submission" date="2022-06" db="EMBL/GenBank/DDBJ databases">
        <title>Isolation of gut microbiota from human fecal samples.</title>
        <authorList>
            <person name="Pamer E.G."/>
            <person name="Barat B."/>
            <person name="Waligurski E."/>
            <person name="Medina S."/>
            <person name="Paddock L."/>
            <person name="Mostad J."/>
        </authorList>
    </citation>
    <scope>NUCLEOTIDE SEQUENCE</scope>
    <source>
        <strain evidence="1">DFI.5.57</strain>
    </source>
</reference>
<evidence type="ECO:0000313" key="2">
    <source>
        <dbReference type="Proteomes" id="UP001206236"/>
    </source>
</evidence>
<accession>A0AAW5KV35</accession>
<gene>
    <name evidence="1" type="ORF">NE632_14010</name>
</gene>
<comment type="caution">
    <text evidence="1">The sequence shown here is derived from an EMBL/GenBank/DDBJ whole genome shotgun (WGS) entry which is preliminary data.</text>
</comment>
<sequence>MPIVEHQYLHYKNVLCFEMQLDYGEIEDFAQRIDYSLDVLDLSRDGKIVITQKSPFLEFLIPVDKQFLSSKHYRYKPEFKLVNAIRTRHYGSFDSIQNKVEELKKYIQDQSFLPATPPYFIVQDIKNKIYDVYIGINENIL</sequence>